<accession>A0AAW2TUT4</accession>
<protein>
    <recommendedName>
        <fullName evidence="2">Phorbol-ester/DAG-type domain-containing protein</fullName>
    </recommendedName>
</protein>
<dbReference type="EMBL" id="JACGWJ010000007">
    <property type="protein sequence ID" value="KAL0408302.1"/>
    <property type="molecule type" value="Genomic_DNA"/>
</dbReference>
<reference evidence="1" key="2">
    <citation type="journal article" date="2024" name="Plant">
        <title>Genomic evolution and insights into agronomic trait innovations of Sesamum species.</title>
        <authorList>
            <person name="Miao H."/>
            <person name="Wang L."/>
            <person name="Qu L."/>
            <person name="Liu H."/>
            <person name="Sun Y."/>
            <person name="Le M."/>
            <person name="Wang Q."/>
            <person name="Wei S."/>
            <person name="Zheng Y."/>
            <person name="Lin W."/>
            <person name="Duan Y."/>
            <person name="Cao H."/>
            <person name="Xiong S."/>
            <person name="Wang X."/>
            <person name="Wei L."/>
            <person name="Li C."/>
            <person name="Ma Q."/>
            <person name="Ju M."/>
            <person name="Zhao R."/>
            <person name="Li G."/>
            <person name="Mu C."/>
            <person name="Tian Q."/>
            <person name="Mei H."/>
            <person name="Zhang T."/>
            <person name="Gao T."/>
            <person name="Zhang H."/>
        </authorList>
    </citation>
    <scope>NUCLEOTIDE SEQUENCE</scope>
    <source>
        <strain evidence="1">G02</strain>
    </source>
</reference>
<organism evidence="1">
    <name type="scientific">Sesamum radiatum</name>
    <name type="common">Black benniseed</name>
    <dbReference type="NCBI Taxonomy" id="300843"/>
    <lineage>
        <taxon>Eukaryota</taxon>
        <taxon>Viridiplantae</taxon>
        <taxon>Streptophyta</taxon>
        <taxon>Embryophyta</taxon>
        <taxon>Tracheophyta</taxon>
        <taxon>Spermatophyta</taxon>
        <taxon>Magnoliopsida</taxon>
        <taxon>eudicotyledons</taxon>
        <taxon>Gunneridae</taxon>
        <taxon>Pentapetalae</taxon>
        <taxon>asterids</taxon>
        <taxon>lamiids</taxon>
        <taxon>Lamiales</taxon>
        <taxon>Pedaliaceae</taxon>
        <taxon>Sesamum</taxon>
    </lineage>
</organism>
<dbReference type="PANTHER" id="PTHR46477:SF5">
    <property type="entry name" value="PHORBOL-ESTER_DAG-TYPE DOMAIN-CONTAINING PROTEIN"/>
    <property type="match status" value="1"/>
</dbReference>
<gene>
    <name evidence="1" type="ORF">Sradi_1764600</name>
</gene>
<name>A0AAW2TUT4_SESRA</name>
<dbReference type="AlphaFoldDB" id="A0AAW2TUT4"/>
<dbReference type="PANTHER" id="PTHR46477">
    <property type="entry name" value="CYSTEINE/HISTIDINE-RICH C1 DOMAIN FAMILY PROTEIN"/>
    <property type="match status" value="1"/>
</dbReference>
<proteinExistence type="predicted"/>
<sequence length="117" mass="13638">MCDGCKTKGIGERYQCALCGDELHRECKFPLTTVSHEFFGCSMLTFRDKPCTRYGKNNWEKYSNNAAMPWFSYHSVMPWFSYHSAADNLDLHPTCPNLDRKLVIDDMVFDLVKIMHE</sequence>
<reference evidence="1" key="1">
    <citation type="submission" date="2020-06" db="EMBL/GenBank/DDBJ databases">
        <authorList>
            <person name="Li T."/>
            <person name="Hu X."/>
            <person name="Zhang T."/>
            <person name="Song X."/>
            <person name="Zhang H."/>
            <person name="Dai N."/>
            <person name="Sheng W."/>
            <person name="Hou X."/>
            <person name="Wei L."/>
        </authorList>
    </citation>
    <scope>NUCLEOTIDE SEQUENCE</scope>
    <source>
        <strain evidence="1">G02</strain>
        <tissue evidence="1">Leaf</tissue>
    </source>
</reference>
<comment type="caution">
    <text evidence="1">The sequence shown here is derived from an EMBL/GenBank/DDBJ whole genome shotgun (WGS) entry which is preliminary data.</text>
</comment>
<evidence type="ECO:0000313" key="1">
    <source>
        <dbReference type="EMBL" id="KAL0408302.1"/>
    </source>
</evidence>
<evidence type="ECO:0008006" key="2">
    <source>
        <dbReference type="Google" id="ProtNLM"/>
    </source>
</evidence>